<dbReference type="RefSeq" id="WP_376918149.1">
    <property type="nucleotide sequence ID" value="NZ_JBHRSW010000001.1"/>
</dbReference>
<evidence type="ECO:0000313" key="3">
    <source>
        <dbReference type="EMBL" id="MFC3120003.1"/>
    </source>
</evidence>
<dbReference type="Gene3D" id="3.40.50.80">
    <property type="entry name" value="Nucleotide-binding domain of ferredoxin-NADP reductase (FNR) module"/>
    <property type="match status" value="1"/>
</dbReference>
<name>A0ABV7FIA4_9ALTE</name>
<organism evidence="3 4">
    <name type="scientific">Agaribacter flavus</name>
    <dbReference type="NCBI Taxonomy" id="1902781"/>
    <lineage>
        <taxon>Bacteria</taxon>
        <taxon>Pseudomonadati</taxon>
        <taxon>Pseudomonadota</taxon>
        <taxon>Gammaproteobacteria</taxon>
        <taxon>Alteromonadales</taxon>
        <taxon>Alteromonadaceae</taxon>
        <taxon>Agaribacter</taxon>
    </lineage>
</organism>
<dbReference type="SUPFAM" id="SSF52343">
    <property type="entry name" value="Ferredoxin reductase-like, C-terminal NADP-linked domain"/>
    <property type="match status" value="1"/>
</dbReference>
<dbReference type="Proteomes" id="UP001595478">
    <property type="component" value="Unassembled WGS sequence"/>
</dbReference>
<proteinExistence type="predicted"/>
<dbReference type="InterPro" id="IPR008333">
    <property type="entry name" value="Cbr1-like_FAD-bd_dom"/>
</dbReference>
<dbReference type="InterPro" id="IPR017927">
    <property type="entry name" value="FAD-bd_FR_type"/>
</dbReference>
<sequence>MSEEKSIVRKVEQYHRGELAAQNKAGTRGAAAELARGKDSKLSFSSGHDRFIAAQSFAILASVNVKTSEIWVTPLFGERGDIQAQTENQLSIAMRCIPQNDPIKKIENGAHLSLLCIDLNKRTRHRINGIANNIDSNNATLSLCINEYAPNCPKYINRRKLIKKKNEIPAINTDARQVQRNELTQADSEFIQTMDTLWIGSFAPEGGADCNHRGGKLGFVRVVSPNTIEWPEYRGNGMFFTSGNLEICSRAGVTLLNFETGDILQMTGNAMVDWEHDGSYEGATRKITFHIKQIIYTENVTNHRWERLDYSPYNPVISGVESEVENSEYPKTATLVKIVSESSNIKTFRFIVADRIAFLPGQYATFEFSGIPNGSKSEIRTWTLSESPNSIIGDNTLDITVKRVPKGLVTNWLHDNAQIGLQVKLNGIQGELTAISLDEKYHKPCVPENLLLISAGIGITPNLAMIRGIGAFSLQESCNITMVHVDRTESDVIRLGELKRRASTYPNFTLNLVLTGEQGRLTKDGLASLVSKPQHQSAFICGPAGFMNTMIEYLVTLGVKPQNIHTESFDF</sequence>
<comment type="caution">
    <text evidence="3">The sequence shown here is derived from an EMBL/GenBank/DDBJ whole genome shotgun (WGS) entry which is preliminary data.</text>
</comment>
<evidence type="ECO:0000313" key="4">
    <source>
        <dbReference type="Proteomes" id="UP001595478"/>
    </source>
</evidence>
<dbReference type="Gene3D" id="2.40.30.10">
    <property type="entry name" value="Translation factors"/>
    <property type="match status" value="1"/>
</dbReference>
<dbReference type="Pfam" id="PF00970">
    <property type="entry name" value="FAD_binding_6"/>
    <property type="match status" value="1"/>
</dbReference>
<feature type="domain" description="FAD-binding FR-type" evidence="2">
    <location>
        <begin position="328"/>
        <end position="435"/>
    </location>
</feature>
<evidence type="ECO:0000259" key="2">
    <source>
        <dbReference type="PROSITE" id="PS51384"/>
    </source>
</evidence>
<accession>A0ABV7FIA4</accession>
<dbReference type="Pfam" id="PF00175">
    <property type="entry name" value="NAD_binding_1"/>
    <property type="match status" value="1"/>
</dbReference>
<dbReference type="InterPro" id="IPR012349">
    <property type="entry name" value="Split_barrel_FMN-bd"/>
</dbReference>
<dbReference type="PANTHER" id="PTHR42815">
    <property type="entry name" value="FAD-BINDING, PUTATIVE (AFU_ORTHOLOGUE AFUA_6G07600)-RELATED"/>
    <property type="match status" value="1"/>
</dbReference>
<dbReference type="EMBL" id="JBHRSW010000001">
    <property type="protein sequence ID" value="MFC3120003.1"/>
    <property type="molecule type" value="Genomic_DNA"/>
</dbReference>
<comment type="cofactor">
    <cofactor evidence="1">
        <name>[2Fe-2S] cluster</name>
        <dbReference type="ChEBI" id="CHEBI:190135"/>
    </cofactor>
</comment>
<keyword evidence="4" id="KW-1185">Reference proteome</keyword>
<reference evidence="4" key="1">
    <citation type="journal article" date="2019" name="Int. J. Syst. Evol. Microbiol.">
        <title>The Global Catalogue of Microorganisms (GCM) 10K type strain sequencing project: providing services to taxonomists for standard genome sequencing and annotation.</title>
        <authorList>
            <consortium name="The Broad Institute Genomics Platform"/>
            <consortium name="The Broad Institute Genome Sequencing Center for Infectious Disease"/>
            <person name="Wu L."/>
            <person name="Ma J."/>
        </authorList>
    </citation>
    <scope>NUCLEOTIDE SEQUENCE [LARGE SCALE GENOMIC DNA]</scope>
    <source>
        <strain evidence="4">KCTC 52473</strain>
    </source>
</reference>
<protein>
    <submittedName>
        <fullName evidence="3">Pyridoxamine 5'-phosphate oxidase family protein</fullName>
    </submittedName>
</protein>
<evidence type="ECO:0000256" key="1">
    <source>
        <dbReference type="ARBA" id="ARBA00034078"/>
    </source>
</evidence>
<dbReference type="Gene3D" id="2.30.110.10">
    <property type="entry name" value="Electron Transport, Fmn-binding Protein, Chain A"/>
    <property type="match status" value="1"/>
</dbReference>
<dbReference type="PANTHER" id="PTHR42815:SF2">
    <property type="entry name" value="FAD-BINDING, PUTATIVE (AFU_ORTHOLOGUE AFUA_6G07600)-RELATED"/>
    <property type="match status" value="1"/>
</dbReference>
<gene>
    <name evidence="3" type="ORF">ACFOHL_00030</name>
</gene>
<dbReference type="SUPFAM" id="SSF63380">
    <property type="entry name" value="Riboflavin synthase domain-like"/>
    <property type="match status" value="1"/>
</dbReference>
<dbReference type="PROSITE" id="PS51384">
    <property type="entry name" value="FAD_FR"/>
    <property type="match status" value="1"/>
</dbReference>
<dbReference type="InterPro" id="IPR039261">
    <property type="entry name" value="FNR_nucleotide-bd"/>
</dbReference>
<dbReference type="InterPro" id="IPR001433">
    <property type="entry name" value="OxRdtase_FAD/NAD-bd"/>
</dbReference>
<dbReference type="InterPro" id="IPR017938">
    <property type="entry name" value="Riboflavin_synthase-like_b-brl"/>
</dbReference>